<dbReference type="VEuPathDB" id="FungiDB:PGTG_20031"/>
<dbReference type="GeneID" id="10535734"/>
<gene>
    <name evidence="1" type="ORF">PGTG_20031</name>
</gene>
<protein>
    <submittedName>
        <fullName evidence="1">Uncharacterized protein</fullName>
    </submittedName>
</protein>
<accession>E3LBW2</accession>
<dbReference type="AlphaFoldDB" id="E3LBW2"/>
<dbReference type="EMBL" id="DS178430">
    <property type="protein sequence ID" value="EFP94037.1"/>
    <property type="molecule type" value="Genomic_DNA"/>
</dbReference>
<dbReference type="KEGG" id="pgr:PGTG_20031"/>
<organism evidence="1 2">
    <name type="scientific">Puccinia graminis f. sp. tritici (strain CRL 75-36-700-3 / race SCCL)</name>
    <name type="common">Black stem rust fungus</name>
    <dbReference type="NCBI Taxonomy" id="418459"/>
    <lineage>
        <taxon>Eukaryota</taxon>
        <taxon>Fungi</taxon>
        <taxon>Dikarya</taxon>
        <taxon>Basidiomycota</taxon>
        <taxon>Pucciniomycotina</taxon>
        <taxon>Pucciniomycetes</taxon>
        <taxon>Pucciniales</taxon>
        <taxon>Pucciniaceae</taxon>
        <taxon>Puccinia</taxon>
    </lineage>
</organism>
<name>E3LBW2_PUCGT</name>
<evidence type="ECO:0000313" key="2">
    <source>
        <dbReference type="Proteomes" id="UP000008783"/>
    </source>
</evidence>
<dbReference type="HOGENOM" id="CLU_088668_0_0_1"/>
<proteinExistence type="predicted"/>
<keyword evidence="2" id="KW-1185">Reference proteome</keyword>
<dbReference type="InParanoid" id="E3LBW2"/>
<dbReference type="Proteomes" id="UP000008783">
    <property type="component" value="Unassembled WGS sequence"/>
</dbReference>
<reference evidence="2" key="2">
    <citation type="journal article" date="2011" name="Proc. Natl. Acad. Sci. U.S.A.">
        <title>Obligate biotrophy features unraveled by the genomic analysis of rust fungi.</title>
        <authorList>
            <person name="Duplessis S."/>
            <person name="Cuomo C.A."/>
            <person name="Lin Y.-C."/>
            <person name="Aerts A."/>
            <person name="Tisserant E."/>
            <person name="Veneault-Fourrey C."/>
            <person name="Joly D.L."/>
            <person name="Hacquard S."/>
            <person name="Amselem J."/>
            <person name="Cantarel B.L."/>
            <person name="Chiu R."/>
            <person name="Coutinho P.M."/>
            <person name="Feau N."/>
            <person name="Field M."/>
            <person name="Frey P."/>
            <person name="Gelhaye E."/>
            <person name="Goldberg J."/>
            <person name="Grabherr M.G."/>
            <person name="Kodira C.D."/>
            <person name="Kohler A."/>
            <person name="Kuees U."/>
            <person name="Lindquist E.A."/>
            <person name="Lucas S.M."/>
            <person name="Mago R."/>
            <person name="Mauceli E."/>
            <person name="Morin E."/>
            <person name="Murat C."/>
            <person name="Pangilinan J.L."/>
            <person name="Park R."/>
            <person name="Pearson M."/>
            <person name="Quesneville H."/>
            <person name="Rouhier N."/>
            <person name="Sakthikumar S."/>
            <person name="Salamov A.A."/>
            <person name="Schmutz J."/>
            <person name="Selles B."/>
            <person name="Shapiro H."/>
            <person name="Tanguay P."/>
            <person name="Tuskan G.A."/>
            <person name="Henrissat B."/>
            <person name="Van de Peer Y."/>
            <person name="Rouze P."/>
            <person name="Ellis J.G."/>
            <person name="Dodds P.N."/>
            <person name="Schein J.E."/>
            <person name="Zhong S."/>
            <person name="Hamelin R.C."/>
            <person name="Grigoriev I.V."/>
            <person name="Szabo L.J."/>
            <person name="Martin F."/>
        </authorList>
    </citation>
    <scope>NUCLEOTIDE SEQUENCE [LARGE SCALE GENOMIC DNA]</scope>
    <source>
        <strain evidence="2">CRL 75-36-700-3 / race SCCL</strain>
    </source>
</reference>
<sequence>MSTQEEFRMEQLAIILKNQAKISEIEDSIQCMQETLNMLLKQMKISQSFPTDSPEVLKEEIVEIFQNEAQVKDWDSYSHIREAKIEYDRKETQDVEELCPLSDLENAIPQEPNLELQQSKTYQKFPPLHNKYSNNLWKDERLLKLVRSVFSEEWYYYEIKGNHQLLQDLPGGGASNLDFILTDVGTEAFLNEGPWESRYGQLGYKLRISIYNEDKKGLRWAEKKIPGYKPFSRGRKSVFGPMQEGTQSNN</sequence>
<dbReference type="OrthoDB" id="10529886at2759"/>
<dbReference type="RefSeq" id="XP_003338456.1">
    <property type="nucleotide sequence ID" value="XM_003338408.1"/>
</dbReference>
<reference key="1">
    <citation type="submission" date="2007-01" db="EMBL/GenBank/DDBJ databases">
        <title>The Genome Sequence of Puccinia graminis f. sp. tritici Strain CRL 75-36-700-3.</title>
        <authorList>
            <consortium name="The Broad Institute Genome Sequencing Platform"/>
            <person name="Birren B."/>
            <person name="Lander E."/>
            <person name="Galagan J."/>
            <person name="Nusbaum C."/>
            <person name="Devon K."/>
            <person name="Cuomo C."/>
            <person name="Jaffe D."/>
            <person name="Butler J."/>
            <person name="Alvarez P."/>
            <person name="Gnerre S."/>
            <person name="Grabherr M."/>
            <person name="Mauceli E."/>
            <person name="Brockman W."/>
            <person name="Young S."/>
            <person name="LaButti K."/>
            <person name="Sykes S."/>
            <person name="DeCaprio D."/>
            <person name="Crawford M."/>
            <person name="Koehrsen M."/>
            <person name="Engels R."/>
            <person name="Montgomery P."/>
            <person name="Pearson M."/>
            <person name="Howarth C."/>
            <person name="Larson L."/>
            <person name="White J."/>
            <person name="Zeng Q."/>
            <person name="Kodira C."/>
            <person name="Yandava C."/>
            <person name="Alvarado L."/>
            <person name="O'Leary S."/>
            <person name="Szabo L."/>
            <person name="Dean R."/>
            <person name="Schein J."/>
        </authorList>
    </citation>
    <scope>NUCLEOTIDE SEQUENCE</scope>
    <source>
        <strain>CRL 75-36-700-3</strain>
    </source>
</reference>
<evidence type="ECO:0000313" key="1">
    <source>
        <dbReference type="EMBL" id="EFP94037.1"/>
    </source>
</evidence>